<dbReference type="PANTHER" id="PTHR43327:SF10">
    <property type="entry name" value="STOMATIN-LIKE PROTEIN 2, MITOCHONDRIAL"/>
    <property type="match status" value="1"/>
</dbReference>
<feature type="region of interest" description="Disordered" evidence="4">
    <location>
        <begin position="307"/>
        <end position="336"/>
    </location>
</feature>
<comment type="subcellular location">
    <subcellularLocation>
        <location evidence="1">Mitochondrion</location>
    </subcellularLocation>
</comment>
<dbReference type="Pfam" id="PF01145">
    <property type="entry name" value="Band_7"/>
    <property type="match status" value="1"/>
</dbReference>
<dbReference type="CDD" id="cd08829">
    <property type="entry name" value="SPFH_paraslipin"/>
    <property type="match status" value="1"/>
</dbReference>
<name>A0ABM4BKI1_HYDVU</name>
<dbReference type="SUPFAM" id="SSF117892">
    <property type="entry name" value="Band 7/SPFH domain"/>
    <property type="match status" value="1"/>
</dbReference>
<reference evidence="7" key="1">
    <citation type="submission" date="2025-08" db="UniProtKB">
        <authorList>
            <consortium name="RefSeq"/>
        </authorList>
    </citation>
    <scope>IDENTIFICATION</scope>
</reference>
<dbReference type="RefSeq" id="XP_065649563.1">
    <property type="nucleotide sequence ID" value="XM_065793491.1"/>
</dbReference>
<dbReference type="GeneID" id="100211318"/>
<accession>A0ABM4BKI1</accession>
<evidence type="ECO:0000313" key="7">
    <source>
        <dbReference type="RefSeq" id="XP_065649563.1"/>
    </source>
</evidence>
<proteinExistence type="inferred from homology"/>
<dbReference type="InterPro" id="IPR032435">
    <property type="entry name" value="STML2-like_C"/>
</dbReference>
<evidence type="ECO:0000256" key="3">
    <source>
        <dbReference type="ARBA" id="ARBA00023128"/>
    </source>
</evidence>
<evidence type="ECO:0000313" key="6">
    <source>
        <dbReference type="Proteomes" id="UP001652625"/>
    </source>
</evidence>
<evidence type="ECO:0000256" key="1">
    <source>
        <dbReference type="ARBA" id="ARBA00004173"/>
    </source>
</evidence>
<dbReference type="Gene3D" id="3.30.479.30">
    <property type="entry name" value="Band 7 domain"/>
    <property type="match status" value="1"/>
</dbReference>
<keyword evidence="6" id="KW-1185">Reference proteome</keyword>
<dbReference type="InterPro" id="IPR036013">
    <property type="entry name" value="Band_7/SPFH_dom_sf"/>
</dbReference>
<evidence type="ECO:0000256" key="2">
    <source>
        <dbReference type="ARBA" id="ARBA00008164"/>
    </source>
</evidence>
<organism evidence="6 7">
    <name type="scientific">Hydra vulgaris</name>
    <name type="common">Hydra</name>
    <name type="synonym">Hydra attenuata</name>
    <dbReference type="NCBI Taxonomy" id="6087"/>
    <lineage>
        <taxon>Eukaryota</taxon>
        <taxon>Metazoa</taxon>
        <taxon>Cnidaria</taxon>
        <taxon>Hydrozoa</taxon>
        <taxon>Hydroidolina</taxon>
        <taxon>Anthoathecata</taxon>
        <taxon>Aplanulata</taxon>
        <taxon>Hydridae</taxon>
        <taxon>Hydra</taxon>
    </lineage>
</organism>
<protein>
    <submittedName>
        <fullName evidence="7">Stomatin-like protein 2, mitochondrial</fullName>
    </submittedName>
</protein>
<dbReference type="InterPro" id="IPR001107">
    <property type="entry name" value="Band_7"/>
</dbReference>
<gene>
    <name evidence="7" type="primary">LOC100211318</name>
</gene>
<dbReference type="InterPro" id="IPR001972">
    <property type="entry name" value="Stomatin_HflK_fam"/>
</dbReference>
<dbReference type="SMART" id="SM00244">
    <property type="entry name" value="PHB"/>
    <property type="match status" value="1"/>
</dbReference>
<dbReference type="Pfam" id="PF16200">
    <property type="entry name" value="Band_7_C"/>
    <property type="match status" value="1"/>
</dbReference>
<comment type="similarity">
    <text evidence="2">Belongs to the band 7/mec-2 family.</text>
</comment>
<evidence type="ECO:0000259" key="5">
    <source>
        <dbReference type="SMART" id="SM00244"/>
    </source>
</evidence>
<feature type="domain" description="Band 7" evidence="5">
    <location>
        <begin position="42"/>
        <end position="200"/>
    </location>
</feature>
<sequence>MAIFISRISSWNFLVVKPNELRKLAFYSRGVGMAKRPLPVNTGIKFVPQQEAWIVERFGKYKETLLPGLNLLIPIIDEIKYVQSLKEIASEVPQQSAITKDNVTLHLDGVLYFRVVDPYQASYGVEDPHFAITQLAQTTMRSELGKMALDEVFKERDTLNLMIVEAINSAAKVWGIRCLRYEIRDIQLPEKVRESMQMQVEAERRKRATVLESEGQRESQINRATGEANAIMAKAKARAEAINLISNALNQTSGNQAAALSVAEQYIQAFGNLAKTSTTVILPSNTNDISSMVVQAMSVYQSINNNLPGGSKKATDDSDTAVGDKQSSSDSSKVKNSIGFLTQNELEKFASKQDFSILTSPSRKTDY</sequence>
<dbReference type="Proteomes" id="UP001652625">
    <property type="component" value="Chromosome 03"/>
</dbReference>
<evidence type="ECO:0000256" key="4">
    <source>
        <dbReference type="SAM" id="MobiDB-lite"/>
    </source>
</evidence>
<dbReference type="PANTHER" id="PTHR43327">
    <property type="entry name" value="STOMATIN-LIKE PROTEIN 2, MITOCHONDRIAL"/>
    <property type="match status" value="1"/>
</dbReference>
<keyword evidence="3" id="KW-0496">Mitochondrion</keyword>
<dbReference type="PRINTS" id="PR00721">
    <property type="entry name" value="STOMATIN"/>
</dbReference>
<feature type="compositionally biased region" description="Low complexity" evidence="4">
    <location>
        <begin position="325"/>
        <end position="336"/>
    </location>
</feature>
<dbReference type="InterPro" id="IPR050710">
    <property type="entry name" value="Band7/mec-2_domain"/>
</dbReference>